<evidence type="ECO:0000256" key="1">
    <source>
        <dbReference type="ARBA" id="ARBA00005964"/>
    </source>
</evidence>
<keyword evidence="2" id="KW-0719">Serine esterase</keyword>
<dbReference type="SUPFAM" id="SSF53474">
    <property type="entry name" value="alpha/beta-Hydrolases"/>
    <property type="match status" value="1"/>
</dbReference>
<dbReference type="PANTHER" id="PTHR45580">
    <property type="entry name" value="PROTEIN CBG05369"/>
    <property type="match status" value="1"/>
</dbReference>
<evidence type="ECO:0000256" key="3">
    <source>
        <dbReference type="ARBA" id="ARBA00022801"/>
    </source>
</evidence>
<organism evidence="6 7">
    <name type="scientific">Teladorsagia circumcincta</name>
    <name type="common">Brown stomach worm</name>
    <name type="synonym">Ostertagia circumcincta</name>
    <dbReference type="NCBI Taxonomy" id="45464"/>
    <lineage>
        <taxon>Eukaryota</taxon>
        <taxon>Metazoa</taxon>
        <taxon>Ecdysozoa</taxon>
        <taxon>Nematoda</taxon>
        <taxon>Chromadorea</taxon>
        <taxon>Rhabditida</taxon>
        <taxon>Rhabditina</taxon>
        <taxon>Rhabditomorpha</taxon>
        <taxon>Strongyloidea</taxon>
        <taxon>Trichostrongylidae</taxon>
        <taxon>Teladorsagia</taxon>
    </lineage>
</organism>
<reference evidence="6 7" key="1">
    <citation type="submission" date="2015-09" db="EMBL/GenBank/DDBJ databases">
        <title>Draft genome of the parasitic nematode Teladorsagia circumcincta isolate WARC Sus (inbred).</title>
        <authorList>
            <person name="Mitreva M."/>
        </authorList>
    </citation>
    <scope>NUCLEOTIDE SEQUENCE [LARGE SCALE GENOMIC DNA]</scope>
    <source>
        <strain evidence="6 7">S</strain>
    </source>
</reference>
<dbReference type="InterPro" id="IPR019826">
    <property type="entry name" value="Carboxylesterase_B_AS"/>
</dbReference>
<feature type="domain" description="Carboxylesterase type B" evidence="5">
    <location>
        <begin position="35"/>
        <end position="247"/>
    </location>
</feature>
<evidence type="ECO:0000313" key="7">
    <source>
        <dbReference type="Proteomes" id="UP000230423"/>
    </source>
</evidence>
<dbReference type="PANTHER" id="PTHR45580:SF6">
    <property type="entry name" value="CARBOXYLESTERASE TYPE B DOMAIN-CONTAINING PROTEIN"/>
    <property type="match status" value="1"/>
</dbReference>
<dbReference type="PROSITE" id="PS00122">
    <property type="entry name" value="CARBOXYLESTERASE_B_1"/>
    <property type="match status" value="1"/>
</dbReference>
<dbReference type="AlphaFoldDB" id="A0A2G9TTU5"/>
<sequence>WTPLQKDRDNYMHIDVNVNDGTMPYLAEGYEKERVPYAAPPVRELRFQKPQEVQKWDGVWDATEYGPACMSNSSTTTSPQKWVDEDCLHLNIFAGADCLEKSCPVVFYIHGGGFNYDSAVMFKDEALVNNFGGNGVVLVIPGVRLGFFGLLTFASDDIVPRNLAAYDLLAALQFVQKEIHHFGGDPNNVAIMGHSGGAVASAQFSFSKQIDPHLKLFQKSIMMSMAFGFSDESHMQNLTMELAYRAQRQMEDEYQSQGKPEGLIMTKPLFDAEDLHDFLHDPPQRSIMTGSTIHEFDDTYDADEMAIMKLLGIKNKDQITAKYRKDLLGRKLPFYHTTDTQMIFLSSYVVGHSMRAAGGE</sequence>
<dbReference type="OrthoDB" id="19653at2759"/>
<keyword evidence="7" id="KW-1185">Reference proteome</keyword>
<evidence type="ECO:0000313" key="6">
    <source>
        <dbReference type="EMBL" id="PIO61404.1"/>
    </source>
</evidence>
<evidence type="ECO:0000256" key="4">
    <source>
        <dbReference type="RuleBase" id="RU361235"/>
    </source>
</evidence>
<dbReference type="EMBL" id="KZ353672">
    <property type="protein sequence ID" value="PIO61404.1"/>
    <property type="molecule type" value="Genomic_DNA"/>
</dbReference>
<dbReference type="InterPro" id="IPR002018">
    <property type="entry name" value="CarbesteraseB"/>
</dbReference>
<keyword evidence="3 4" id="KW-0378">Hydrolase</keyword>
<dbReference type="Proteomes" id="UP000230423">
    <property type="component" value="Unassembled WGS sequence"/>
</dbReference>
<dbReference type="Pfam" id="PF00135">
    <property type="entry name" value="COesterase"/>
    <property type="match status" value="1"/>
</dbReference>
<dbReference type="InterPro" id="IPR029058">
    <property type="entry name" value="AB_hydrolase_fold"/>
</dbReference>
<feature type="non-terminal residue" evidence="6">
    <location>
        <position position="1"/>
    </location>
</feature>
<dbReference type="EC" id="3.1.1.-" evidence="4"/>
<dbReference type="GO" id="GO:0052689">
    <property type="term" value="F:carboxylic ester hydrolase activity"/>
    <property type="evidence" value="ECO:0007669"/>
    <property type="project" value="UniProtKB-KW"/>
</dbReference>
<gene>
    <name evidence="6" type="ORF">TELCIR_17074</name>
</gene>
<protein>
    <recommendedName>
        <fullName evidence="4">Carboxylic ester hydrolase</fullName>
        <ecNumber evidence="4">3.1.1.-</ecNumber>
    </recommendedName>
</protein>
<name>A0A2G9TTU5_TELCI</name>
<comment type="similarity">
    <text evidence="1 4">Belongs to the type-B carboxylesterase/lipase family.</text>
</comment>
<feature type="non-terminal residue" evidence="6">
    <location>
        <position position="360"/>
    </location>
</feature>
<dbReference type="Gene3D" id="3.40.50.1820">
    <property type="entry name" value="alpha/beta hydrolase"/>
    <property type="match status" value="1"/>
</dbReference>
<evidence type="ECO:0000259" key="5">
    <source>
        <dbReference type="Pfam" id="PF00135"/>
    </source>
</evidence>
<proteinExistence type="inferred from homology"/>
<accession>A0A2G9TTU5</accession>
<evidence type="ECO:0000256" key="2">
    <source>
        <dbReference type="ARBA" id="ARBA00022487"/>
    </source>
</evidence>